<reference evidence="1 2" key="1">
    <citation type="submission" date="2016-02" db="EMBL/GenBank/DDBJ databases">
        <title>Genome sequence of Marichromatium gracile YL-28, a purple sulfur bacterium.</title>
        <authorList>
            <person name="Zhao C."/>
            <person name="Hong X."/>
            <person name="Chen S."/>
            <person name="Yang S."/>
        </authorList>
    </citation>
    <scope>NUCLEOTIDE SEQUENCE [LARGE SCALE GENOMIC DNA]</scope>
    <source>
        <strain evidence="1 2">YL28</strain>
    </source>
</reference>
<evidence type="ECO:0008006" key="3">
    <source>
        <dbReference type="Google" id="ProtNLM"/>
    </source>
</evidence>
<dbReference type="EMBL" id="LSYU01000002">
    <property type="protein sequence ID" value="KXX66257.1"/>
    <property type="molecule type" value="Genomic_DNA"/>
</dbReference>
<comment type="caution">
    <text evidence="1">The sequence shown here is derived from an EMBL/GenBank/DDBJ whole genome shotgun (WGS) entry which is preliminary data.</text>
</comment>
<dbReference type="Proteomes" id="UP000075766">
    <property type="component" value="Unassembled WGS sequence"/>
</dbReference>
<sequence>MRSIVKGAEPRALIQWKADNAQTPENLVYGGGGFPAEAVRTALLAEQCHLCAYTMKRLKTVAECQEQGRDTTDACHIEHLLPQARKAPGEDIDYRNMVACYPPSRSKIACGYGAQAKGDFDPTTGPFVSPLSSNAERHFELDARGGITGRTPEGMATIQVLRLDHAALVNDRAAVIRGALRPKGKPLSAAAARRLAGEVMRPNQEGCLPAHCVAVASAALALADRAERRAARMRRQGDTR</sequence>
<evidence type="ECO:0000313" key="2">
    <source>
        <dbReference type="Proteomes" id="UP000075766"/>
    </source>
</evidence>
<keyword evidence="2" id="KW-1185">Reference proteome</keyword>
<name>A0ABR5VPB5_MARGR</name>
<protein>
    <recommendedName>
        <fullName evidence="3">TIGR02646 family protein</fullName>
    </recommendedName>
</protein>
<evidence type="ECO:0000313" key="1">
    <source>
        <dbReference type="EMBL" id="KXX66257.1"/>
    </source>
</evidence>
<organism evidence="1 2">
    <name type="scientific">Marichromatium gracile</name>
    <name type="common">Chromatium gracile</name>
    <dbReference type="NCBI Taxonomy" id="1048"/>
    <lineage>
        <taxon>Bacteria</taxon>
        <taxon>Pseudomonadati</taxon>
        <taxon>Pseudomonadota</taxon>
        <taxon>Gammaproteobacteria</taxon>
        <taxon>Chromatiales</taxon>
        <taxon>Chromatiaceae</taxon>
        <taxon>Marichromatium</taxon>
    </lineage>
</organism>
<proteinExistence type="predicted"/>
<gene>
    <name evidence="1" type="ORF">AY586_05760</name>
</gene>
<accession>A0ABR5VPB5</accession>
<dbReference type="RefSeq" id="WP_062271481.1">
    <property type="nucleotide sequence ID" value="NZ_LSYU01000002.1"/>
</dbReference>